<dbReference type="RefSeq" id="WP_345427730.1">
    <property type="nucleotide sequence ID" value="NZ_AP031496.1"/>
</dbReference>
<evidence type="ECO:0008006" key="4">
    <source>
        <dbReference type="Google" id="ProtNLM"/>
    </source>
</evidence>
<keyword evidence="1" id="KW-0732">Signal</keyword>
<keyword evidence="3" id="KW-1185">Reference proteome</keyword>
<proteinExistence type="predicted"/>
<evidence type="ECO:0000256" key="1">
    <source>
        <dbReference type="SAM" id="SignalP"/>
    </source>
</evidence>
<feature type="signal peptide" evidence="1">
    <location>
        <begin position="1"/>
        <end position="23"/>
    </location>
</feature>
<dbReference type="AlphaFoldDB" id="A0AAV3U952"/>
<feature type="chain" id="PRO_5044022386" description="DUF2846 domain-containing protein" evidence="1">
    <location>
        <begin position="24"/>
        <end position="131"/>
    </location>
</feature>
<name>A0AAV3U952_9ALTE</name>
<gene>
    <name evidence="2" type="ORF">GCM10025791_46020</name>
</gene>
<dbReference type="EMBL" id="BAABLX010000078">
    <property type="protein sequence ID" value="GAA4959707.1"/>
    <property type="molecule type" value="Genomic_DNA"/>
</dbReference>
<evidence type="ECO:0000313" key="3">
    <source>
        <dbReference type="Proteomes" id="UP001409585"/>
    </source>
</evidence>
<protein>
    <recommendedName>
        <fullName evidence="4">DUF2846 domain-containing protein</fullName>
    </recommendedName>
</protein>
<organism evidence="2 3">
    <name type="scientific">Halioxenophilus aromaticivorans</name>
    <dbReference type="NCBI Taxonomy" id="1306992"/>
    <lineage>
        <taxon>Bacteria</taxon>
        <taxon>Pseudomonadati</taxon>
        <taxon>Pseudomonadota</taxon>
        <taxon>Gammaproteobacteria</taxon>
        <taxon>Alteromonadales</taxon>
        <taxon>Alteromonadaceae</taxon>
        <taxon>Halioxenophilus</taxon>
    </lineage>
</organism>
<comment type="caution">
    <text evidence="2">The sequence shown here is derived from an EMBL/GenBank/DDBJ whole genome shotgun (WGS) entry which is preliminary data.</text>
</comment>
<reference evidence="3" key="1">
    <citation type="journal article" date="2019" name="Int. J. Syst. Evol. Microbiol.">
        <title>The Global Catalogue of Microorganisms (GCM) 10K type strain sequencing project: providing services to taxonomists for standard genome sequencing and annotation.</title>
        <authorList>
            <consortium name="The Broad Institute Genomics Platform"/>
            <consortium name="The Broad Institute Genome Sequencing Center for Infectious Disease"/>
            <person name="Wu L."/>
            <person name="Ma J."/>
        </authorList>
    </citation>
    <scope>NUCLEOTIDE SEQUENCE [LARGE SCALE GENOMIC DNA]</scope>
    <source>
        <strain evidence="3">JCM 19134</strain>
    </source>
</reference>
<sequence>MKHLIAATAALFALMTNIGLAQADTASATQSEEPNLIIYRLSESAKTKGVYYRVSVDGEPAGKLKSASALRLTLAPGEHTITAQDKKRSSVTVTVEAGKTTYVAGAINRTRTMSLTHTQPETNDQAAIAGL</sequence>
<dbReference type="Proteomes" id="UP001409585">
    <property type="component" value="Unassembled WGS sequence"/>
</dbReference>
<accession>A0AAV3U952</accession>
<evidence type="ECO:0000313" key="2">
    <source>
        <dbReference type="EMBL" id="GAA4959707.1"/>
    </source>
</evidence>